<evidence type="ECO:0000256" key="1">
    <source>
        <dbReference type="SAM" id="MobiDB-lite"/>
    </source>
</evidence>
<comment type="caution">
    <text evidence="3">The sequence shown here is derived from an EMBL/GenBank/DDBJ whole genome shotgun (WGS) entry which is preliminary data.</text>
</comment>
<keyword evidence="2" id="KW-0812">Transmembrane</keyword>
<keyword evidence="2" id="KW-0472">Membrane</keyword>
<organism evidence="3 4">
    <name type="scientific">Pseudokineococcus basanitobsidens</name>
    <dbReference type="NCBI Taxonomy" id="1926649"/>
    <lineage>
        <taxon>Bacteria</taxon>
        <taxon>Bacillati</taxon>
        <taxon>Actinomycetota</taxon>
        <taxon>Actinomycetes</taxon>
        <taxon>Kineosporiales</taxon>
        <taxon>Kineosporiaceae</taxon>
        <taxon>Pseudokineococcus</taxon>
    </lineage>
</organism>
<dbReference type="Pfam" id="PF11298">
    <property type="entry name" value="DUF3099"/>
    <property type="match status" value="1"/>
</dbReference>
<reference evidence="3 4" key="1">
    <citation type="journal article" date="2017" name="Int. J. Syst. Evol. Microbiol.">
        <title>Pseudokineococcus basanitobsidens sp. nov., isolated from volcanic rock.</title>
        <authorList>
            <person name="Lee D.W."/>
            <person name="Park M.Y."/>
            <person name="Kim J.J."/>
            <person name="Kim B.S."/>
        </authorList>
    </citation>
    <scope>NUCLEOTIDE SEQUENCE [LARGE SCALE GENOMIC DNA]</scope>
    <source>
        <strain evidence="3 4">DSM 103726</strain>
    </source>
</reference>
<accession>A0ABU8RLT1</accession>
<feature type="compositionally biased region" description="Basic and acidic residues" evidence="1">
    <location>
        <begin position="135"/>
        <end position="148"/>
    </location>
</feature>
<evidence type="ECO:0000256" key="2">
    <source>
        <dbReference type="SAM" id="Phobius"/>
    </source>
</evidence>
<gene>
    <name evidence="3" type="ORF">WDZ17_12055</name>
</gene>
<proteinExistence type="predicted"/>
<feature type="transmembrane region" description="Helical" evidence="2">
    <location>
        <begin position="80"/>
        <end position="99"/>
    </location>
</feature>
<dbReference type="EMBL" id="JBBIAA010000015">
    <property type="protein sequence ID" value="MEJ5946025.1"/>
    <property type="molecule type" value="Genomic_DNA"/>
</dbReference>
<feature type="region of interest" description="Disordered" evidence="1">
    <location>
        <begin position="1"/>
        <end position="49"/>
    </location>
</feature>
<name>A0ABU8RLT1_9ACTN</name>
<keyword evidence="4" id="KW-1185">Reference proteome</keyword>
<evidence type="ECO:0000313" key="4">
    <source>
        <dbReference type="Proteomes" id="UP001387100"/>
    </source>
</evidence>
<protein>
    <submittedName>
        <fullName evidence="3">DUF3099 domain-containing protein</fullName>
    </submittedName>
</protein>
<dbReference type="Proteomes" id="UP001387100">
    <property type="component" value="Unassembled WGS sequence"/>
</dbReference>
<keyword evidence="2" id="KW-1133">Transmembrane helix</keyword>
<dbReference type="RefSeq" id="WP_339575410.1">
    <property type="nucleotide sequence ID" value="NZ_JBBIAA010000015.1"/>
</dbReference>
<feature type="transmembrane region" description="Helical" evidence="2">
    <location>
        <begin position="55"/>
        <end position="74"/>
    </location>
</feature>
<evidence type="ECO:0000313" key="3">
    <source>
        <dbReference type="EMBL" id="MEJ5946025.1"/>
    </source>
</evidence>
<feature type="region of interest" description="Disordered" evidence="1">
    <location>
        <begin position="104"/>
        <end position="194"/>
    </location>
</feature>
<sequence>MAGGGAERARRAGQGPTHPGRQSPPAGRRRPEEVQRITTAPVGQRQHQQQQIGRYLVSMGIRTACFVLFVVTYVSVGSAWSWGFLAAAVVLPYIAVLAANAGRETVSPTTTGVTPAAARSLGAPRPQEPVVGEVYRPEERQPADDERPPAPQGAADAGTRDDTAAAEAARTVPGTWSTGDPTSAHGPGGWRGAA</sequence>
<dbReference type="InterPro" id="IPR021449">
    <property type="entry name" value="DUF3099"/>
</dbReference>